<evidence type="ECO:0000256" key="5">
    <source>
        <dbReference type="ARBA" id="ARBA00023136"/>
    </source>
</evidence>
<dbReference type="AlphaFoldDB" id="A0A1Y5IIH5"/>
<feature type="region of interest" description="Disordered" evidence="6">
    <location>
        <begin position="1"/>
        <end position="175"/>
    </location>
</feature>
<proteinExistence type="inferred from homology"/>
<feature type="transmembrane region" description="Helical" evidence="7">
    <location>
        <begin position="605"/>
        <end position="630"/>
    </location>
</feature>
<feature type="transmembrane region" description="Helical" evidence="7">
    <location>
        <begin position="397"/>
        <end position="415"/>
    </location>
</feature>
<feature type="transmembrane region" description="Helical" evidence="7">
    <location>
        <begin position="435"/>
        <end position="456"/>
    </location>
</feature>
<feature type="region of interest" description="Disordered" evidence="6">
    <location>
        <begin position="748"/>
        <end position="770"/>
    </location>
</feature>
<comment type="similarity">
    <text evidence="2">Belongs to the XK family.</text>
</comment>
<keyword evidence="3 7" id="KW-0812">Transmembrane</keyword>
<keyword evidence="5 7" id="KW-0472">Membrane</keyword>
<name>A0A1Y5IIH5_OSTTA</name>
<accession>A0A1Y5IIH5</accession>
<evidence type="ECO:0000256" key="6">
    <source>
        <dbReference type="SAM" id="MobiDB-lite"/>
    </source>
</evidence>
<feature type="transmembrane region" description="Helical" evidence="7">
    <location>
        <begin position="303"/>
        <end position="326"/>
    </location>
</feature>
<dbReference type="EMBL" id="KZ155771">
    <property type="protein sequence ID" value="OUS49379.1"/>
    <property type="molecule type" value="Genomic_DNA"/>
</dbReference>
<feature type="compositionally biased region" description="Basic residues" evidence="6">
    <location>
        <begin position="1"/>
        <end position="12"/>
    </location>
</feature>
<feature type="transmembrane region" description="Helical" evidence="7">
    <location>
        <begin position="636"/>
        <end position="656"/>
    </location>
</feature>
<feature type="transmembrane region" description="Helical" evidence="7">
    <location>
        <begin position="356"/>
        <end position="376"/>
    </location>
</feature>
<dbReference type="Pfam" id="PF09815">
    <property type="entry name" value="XK-related"/>
    <property type="match status" value="1"/>
</dbReference>
<evidence type="ECO:0000256" key="2">
    <source>
        <dbReference type="ARBA" id="ARBA00008789"/>
    </source>
</evidence>
<evidence type="ECO:0000256" key="4">
    <source>
        <dbReference type="ARBA" id="ARBA00022989"/>
    </source>
</evidence>
<feature type="compositionally biased region" description="Basic and acidic residues" evidence="6">
    <location>
        <begin position="128"/>
        <end position="138"/>
    </location>
</feature>
<evidence type="ECO:0000256" key="7">
    <source>
        <dbReference type="SAM" id="Phobius"/>
    </source>
</evidence>
<dbReference type="Proteomes" id="UP000195557">
    <property type="component" value="Unassembled WGS sequence"/>
</dbReference>
<feature type="transmembrane region" description="Helical" evidence="7">
    <location>
        <begin position="507"/>
        <end position="527"/>
    </location>
</feature>
<gene>
    <name evidence="8" type="ORF">BE221DRAFT_188652</name>
</gene>
<organism evidence="8">
    <name type="scientific">Ostreococcus tauri</name>
    <name type="common">Marine green alga</name>
    <dbReference type="NCBI Taxonomy" id="70448"/>
    <lineage>
        <taxon>Eukaryota</taxon>
        <taxon>Viridiplantae</taxon>
        <taxon>Chlorophyta</taxon>
        <taxon>Mamiellophyceae</taxon>
        <taxon>Mamiellales</taxon>
        <taxon>Bathycoccaceae</taxon>
        <taxon>Ostreococcus</taxon>
    </lineage>
</organism>
<comment type="subcellular location">
    <subcellularLocation>
        <location evidence="1">Membrane</location>
        <topology evidence="1">Multi-pass membrane protein</topology>
    </subcellularLocation>
</comment>
<sequence length="927" mass="101932">MPTTRRAARASSRRAVDDEREIESPVSARAASERSMEAEADGEEEDDDARASGTPGDRDVSASVVTASDGELSPVIEDAWAMAESPSTEAPPTQTPPMRVSARVAAIEEKARGVESQSEEDNMGGLETPERDVTSMRGEEDDCDDDVMLGGTPEGTDEDEEEEGQKVETNGQQNLLSPEDRFRRSDIETRHRDARPGGIWASIGSPMTTPFQARAVGGSIDAGATPKPSAAAARQRAKMRQSLPAQFQAPMPISRQVAARIDCLGPSLNIVQRMMLVVGILLDFYSKTQLIRELMRFAHAGSWVWFSFVLVFFVFSAMCITGYWVLHYPMPPKPEPGSEGKQQKVFGFSKYDFKRYVRRFGAVCATLQLGTAFAAWRALRTNDLRARKAEMDLRGMQLVDTIFLTLPMATLQAYIGMTCSSPANVCPGRDGFDVLLFFAVAGSITSGTLCFLSLDLHEKPPTLTWKEYWKVHRAHLSEMIAKGFYRFFELAARVCTIGLFAAVTGPYVMLVFFVHACIILGLIKYPLSGVPDRKVWERFWEVRPFKIFGRVWKLPVLDDIKLLVACLIWPPSSYVSNATDRKGKFWWRSTSCPRKSFWALTREDALIPFAVVLGVLAFEAGIMLIIISLIAEEHYYMYLSIAVMTNFLWLISAVNWMSAAALWNPFVPEGPPLGYPSVSAINSAIGNRQLFAGVNRTPMKSPGSNTFARSPMVPFRSPLQRMEENKASLNLGGAQKIEELTTPVLGAADVRRSDSSSESPSLGPRTVPVMLKGSPRPVEVYVDMGDDSAELTEVEEEANPMVVAALGEEAMLRTSLQWRDSMDLDRTMSGDVECGQSIDDLEAAREALNAVAALNTTEEFDGDYGATPNFGGDTPNLASPSVFMDKENNEDFQETPEMGDGPEMGNGASPIFPVSPVVHTSGGYSPR</sequence>
<feature type="compositionally biased region" description="Acidic residues" evidence="6">
    <location>
        <begin position="38"/>
        <end position="48"/>
    </location>
</feature>
<dbReference type="InterPro" id="IPR018629">
    <property type="entry name" value="XK-rel"/>
</dbReference>
<dbReference type="GO" id="GO:0005886">
    <property type="term" value="C:plasma membrane"/>
    <property type="evidence" value="ECO:0007669"/>
    <property type="project" value="UniProtKB-ARBA"/>
</dbReference>
<evidence type="ECO:0000313" key="8">
    <source>
        <dbReference type="EMBL" id="OUS49379.1"/>
    </source>
</evidence>
<keyword evidence="4 7" id="KW-1133">Transmembrane helix</keyword>
<feature type="region of interest" description="Disordered" evidence="6">
    <location>
        <begin position="888"/>
        <end position="927"/>
    </location>
</feature>
<evidence type="ECO:0000256" key="3">
    <source>
        <dbReference type="ARBA" id="ARBA00022692"/>
    </source>
</evidence>
<protein>
    <submittedName>
        <fullName evidence="8">Uncharacterized protein</fullName>
    </submittedName>
</protein>
<reference evidence="8" key="1">
    <citation type="submission" date="2017-04" db="EMBL/GenBank/DDBJ databases">
        <title>Population genomics of picophytoplankton unveils novel chromosome hypervariability.</title>
        <authorList>
            <consortium name="DOE Joint Genome Institute"/>
            <person name="Blanc-Mathieu R."/>
            <person name="Krasovec M."/>
            <person name="Hebrard M."/>
            <person name="Yau S."/>
            <person name="Desgranges E."/>
            <person name="Martin J."/>
            <person name="Schackwitz W."/>
            <person name="Kuo A."/>
            <person name="Salin G."/>
            <person name="Donnadieu C."/>
            <person name="Desdevises Y."/>
            <person name="Sanchez-Ferandin S."/>
            <person name="Moreau H."/>
            <person name="Rivals E."/>
            <person name="Grigoriev I.V."/>
            <person name="Grimsley N."/>
            <person name="Eyre-Walker A."/>
            <person name="Piganeau G."/>
        </authorList>
    </citation>
    <scope>NUCLEOTIDE SEQUENCE [LARGE SCALE GENOMIC DNA]</scope>
    <source>
        <strain evidence="8">RCC 1115</strain>
    </source>
</reference>
<dbReference type="eggNOG" id="ENOG502SHJX">
    <property type="taxonomic scope" value="Eukaryota"/>
</dbReference>
<evidence type="ECO:0000256" key="1">
    <source>
        <dbReference type="ARBA" id="ARBA00004141"/>
    </source>
</evidence>